<dbReference type="PROSITE" id="PS51353">
    <property type="entry name" value="ARSC"/>
    <property type="match status" value="1"/>
</dbReference>
<evidence type="ECO:0000256" key="1">
    <source>
        <dbReference type="ARBA" id="ARBA00007198"/>
    </source>
</evidence>
<dbReference type="AlphaFoldDB" id="A0A0R0CU75"/>
<keyword evidence="6" id="KW-1185">Reference proteome</keyword>
<dbReference type="InterPro" id="IPR006660">
    <property type="entry name" value="Arsenate_reductase-like"/>
</dbReference>
<comment type="caution">
    <text evidence="5">The sequence shown here is derived from an EMBL/GenBank/DDBJ whole genome shotgun (WGS) entry which is preliminary data.</text>
</comment>
<evidence type="ECO:0000256" key="2">
    <source>
        <dbReference type="ARBA" id="ARBA00023002"/>
    </source>
</evidence>
<evidence type="ECO:0000256" key="4">
    <source>
        <dbReference type="RuleBase" id="RU362029"/>
    </source>
</evidence>
<sequence>MDEVTIYHNPSCSKSRQTLQLLREHGIEPCIIHYLQAPPSVPTLRALLAGMQLPARELLRSGEDEYRTLGLDDPQLDDDDLLDAMQRHPRLINRPIVVTSRGARLCRPPERVLELL</sequence>
<dbReference type="PATRIC" id="fig|344882.3.peg.404"/>
<accession>A0A0R0CU75</accession>
<keyword evidence="2 4" id="KW-0560">Oxidoreductase</keyword>
<name>A0A0R0CU75_9GAMM</name>
<dbReference type="CDD" id="cd03034">
    <property type="entry name" value="ArsC_ArsC"/>
    <property type="match status" value="1"/>
</dbReference>
<evidence type="ECO:0000256" key="3">
    <source>
        <dbReference type="PROSITE-ProRule" id="PRU01282"/>
    </source>
</evidence>
<evidence type="ECO:0000313" key="6">
    <source>
        <dbReference type="Proteomes" id="UP000052052"/>
    </source>
</evidence>
<dbReference type="InterPro" id="IPR036249">
    <property type="entry name" value="Thioredoxin-like_sf"/>
</dbReference>
<dbReference type="SUPFAM" id="SSF52833">
    <property type="entry name" value="Thioredoxin-like"/>
    <property type="match status" value="1"/>
</dbReference>
<proteinExistence type="inferred from homology"/>
<dbReference type="PANTHER" id="PTHR30041:SF4">
    <property type="entry name" value="ARSENATE REDUCTASE"/>
    <property type="match status" value="1"/>
</dbReference>
<dbReference type="Pfam" id="PF03960">
    <property type="entry name" value="ArsC"/>
    <property type="match status" value="1"/>
</dbReference>
<protein>
    <recommendedName>
        <fullName evidence="4">Arsenate reductase</fullName>
        <ecNumber evidence="4">1.20.4.1</ecNumber>
    </recommendedName>
</protein>
<dbReference type="Gene3D" id="3.40.30.10">
    <property type="entry name" value="Glutaredoxin"/>
    <property type="match status" value="1"/>
</dbReference>
<comment type="catalytic activity">
    <reaction evidence="4">
        <text>[glutaredoxin]-dithiol + arsenate + glutathione + H(+) = glutathionyl-S-S-[glutaredoxin] + arsenite + H2O</text>
        <dbReference type="Rhea" id="RHEA:22016"/>
        <dbReference type="Rhea" id="RHEA-COMP:10729"/>
        <dbReference type="Rhea" id="RHEA-COMP:17668"/>
        <dbReference type="ChEBI" id="CHEBI:15377"/>
        <dbReference type="ChEBI" id="CHEBI:15378"/>
        <dbReference type="ChEBI" id="CHEBI:29242"/>
        <dbReference type="ChEBI" id="CHEBI:29950"/>
        <dbReference type="ChEBI" id="CHEBI:48597"/>
        <dbReference type="ChEBI" id="CHEBI:57925"/>
        <dbReference type="ChEBI" id="CHEBI:146199"/>
        <dbReference type="EC" id="1.20.4.1"/>
    </reaction>
</comment>
<organism evidence="5 6">
    <name type="scientific">Pseudoxanthomonas dokdonensis</name>
    <dbReference type="NCBI Taxonomy" id="344882"/>
    <lineage>
        <taxon>Bacteria</taxon>
        <taxon>Pseudomonadati</taxon>
        <taxon>Pseudomonadota</taxon>
        <taxon>Gammaproteobacteria</taxon>
        <taxon>Lysobacterales</taxon>
        <taxon>Lysobacteraceae</taxon>
        <taxon>Pseudoxanthomonas</taxon>
    </lineage>
</organism>
<comment type="similarity">
    <text evidence="1 3 4">Belongs to the ArsC family.</text>
</comment>
<dbReference type="RefSeq" id="WP_057658694.1">
    <property type="nucleotide sequence ID" value="NZ_LDJL01000011.1"/>
</dbReference>
<dbReference type="EMBL" id="LDJL01000011">
    <property type="protein sequence ID" value="KRG69188.1"/>
    <property type="molecule type" value="Genomic_DNA"/>
</dbReference>
<dbReference type="NCBIfam" id="TIGR00014">
    <property type="entry name" value="arsC"/>
    <property type="match status" value="1"/>
</dbReference>
<dbReference type="STRING" id="344882.ABB29_10165"/>
<dbReference type="Proteomes" id="UP000052052">
    <property type="component" value="Unassembled WGS sequence"/>
</dbReference>
<dbReference type="GO" id="GO:0008794">
    <property type="term" value="F:arsenate reductase (glutaredoxin) activity"/>
    <property type="evidence" value="ECO:0007669"/>
    <property type="project" value="UniProtKB-UniRule"/>
</dbReference>
<dbReference type="InterPro" id="IPR006659">
    <property type="entry name" value="Arsenate_reductase"/>
</dbReference>
<dbReference type="EC" id="1.20.4.1" evidence="4"/>
<gene>
    <name evidence="5" type="ORF">ABB29_10165</name>
</gene>
<evidence type="ECO:0000313" key="5">
    <source>
        <dbReference type="EMBL" id="KRG69188.1"/>
    </source>
</evidence>
<reference evidence="5 6" key="1">
    <citation type="submission" date="2015-05" db="EMBL/GenBank/DDBJ databases">
        <title>Genome sequencing and analysis of members of genus Stenotrophomonas.</title>
        <authorList>
            <person name="Patil P.P."/>
            <person name="Midha S."/>
            <person name="Patil P.B."/>
        </authorList>
    </citation>
    <scope>NUCLEOTIDE SEQUENCE [LARGE SCALE GENOMIC DNA]</scope>
    <source>
        <strain evidence="5 6">DSM 21858</strain>
    </source>
</reference>
<dbReference type="PANTHER" id="PTHR30041">
    <property type="entry name" value="ARSENATE REDUCTASE"/>
    <property type="match status" value="1"/>
</dbReference>